<evidence type="ECO:0000256" key="4">
    <source>
        <dbReference type="ARBA" id="ARBA00023002"/>
    </source>
</evidence>
<gene>
    <name evidence="10" type="ORF">BX592_12812</name>
</gene>
<keyword evidence="2" id="KW-0285">Flavoprotein</keyword>
<dbReference type="InterPro" id="IPR016156">
    <property type="entry name" value="FAD/NAD-linked_Rdtase_dimer_sf"/>
</dbReference>
<dbReference type="EMBL" id="SORE01000028">
    <property type="protein sequence ID" value="TDY39008.1"/>
    <property type="molecule type" value="Genomic_DNA"/>
</dbReference>
<keyword evidence="3 6" id="KW-0274">FAD</keyword>
<keyword evidence="6" id="KW-0547">Nucleotide-binding</keyword>
<dbReference type="Proteomes" id="UP000295509">
    <property type="component" value="Unassembled WGS sequence"/>
</dbReference>
<evidence type="ECO:0000259" key="9">
    <source>
        <dbReference type="Pfam" id="PF07992"/>
    </source>
</evidence>
<dbReference type="InterPro" id="IPR023753">
    <property type="entry name" value="FAD/NAD-binding_dom"/>
</dbReference>
<evidence type="ECO:0000256" key="5">
    <source>
        <dbReference type="PIRSR" id="PIRSR000350-2"/>
    </source>
</evidence>
<dbReference type="PIRSF" id="PIRSF000350">
    <property type="entry name" value="Mercury_reductase_MerA"/>
    <property type="match status" value="1"/>
</dbReference>
<comment type="similarity">
    <text evidence="1">Belongs to the class-I pyridine nucleotide-disulfide oxidoreductase family.</text>
</comment>
<evidence type="ECO:0000256" key="1">
    <source>
        <dbReference type="ARBA" id="ARBA00007532"/>
    </source>
</evidence>
<dbReference type="Pfam" id="PF02852">
    <property type="entry name" value="Pyr_redox_dim"/>
    <property type="match status" value="1"/>
</dbReference>
<evidence type="ECO:0000256" key="7">
    <source>
        <dbReference type="PIRSR" id="PIRSR000350-4"/>
    </source>
</evidence>
<dbReference type="InterPro" id="IPR001100">
    <property type="entry name" value="Pyr_nuc-diS_OxRdtase"/>
</dbReference>
<organism evidence="10 11">
    <name type="scientific">Paraburkholderia rhizosphaerae</name>
    <dbReference type="NCBI Taxonomy" id="480658"/>
    <lineage>
        <taxon>Bacteria</taxon>
        <taxon>Pseudomonadati</taxon>
        <taxon>Pseudomonadota</taxon>
        <taxon>Betaproteobacteria</taxon>
        <taxon>Burkholderiales</taxon>
        <taxon>Burkholderiaceae</taxon>
        <taxon>Paraburkholderia</taxon>
    </lineage>
</organism>
<evidence type="ECO:0000256" key="6">
    <source>
        <dbReference type="PIRSR" id="PIRSR000350-3"/>
    </source>
</evidence>
<dbReference type="PANTHER" id="PTHR43014:SF2">
    <property type="entry name" value="MERCURIC REDUCTASE"/>
    <property type="match status" value="1"/>
</dbReference>
<dbReference type="AlphaFoldDB" id="A0A4R8L9Z8"/>
<dbReference type="OrthoDB" id="178496at2"/>
<comment type="cofactor">
    <cofactor evidence="6">
        <name>FAD</name>
        <dbReference type="ChEBI" id="CHEBI:57692"/>
    </cofactor>
    <text evidence="6">Binds 1 FAD per subunit.</text>
</comment>
<sequence length="464" mass="49319">MATVERFDYVFLGGGKGGKTLAVELAKAGKRVAVVERGMIGGSCINVACIPTKSLIQTARLMHAAREAERLGATPQVAQTGRVDMKRVYRRVRSVVDGMVDINLTAFKTSGMDLMIGNGRFIAPRTIEVTLANGEHRVVEGEHAFINTGTTAAIPDIDGLRDAAPLTHVEALELETLPEHLIVFGGGYIGLEMAQAFRRLGSRVTVLQEAPRVAMREDPDVAAAITAALEKDDIDVRVNTRAVKVEGRSGHNVHIALADGSALDGTHILVAAGRTPNTRGIGLEEAGVKLDARGFIVTDARLATSAPNTWAIGEVAGTPMFTHASFDDYRVLKSNLAGGTYTTNDRVIPYALFIEPELARIGLNETDAAAKGIKVRVATLPMAAVPRARTNQETDGFMKALVAVDSDEILGFTMLGAQAGEVVSAVQMAMLGKLPYTAVRDAILSHPTIGEGLNLLFAKVPPRA</sequence>
<dbReference type="InterPro" id="IPR036188">
    <property type="entry name" value="FAD/NAD-bd_sf"/>
</dbReference>
<evidence type="ECO:0000256" key="2">
    <source>
        <dbReference type="ARBA" id="ARBA00022630"/>
    </source>
</evidence>
<dbReference type="SUPFAM" id="SSF51905">
    <property type="entry name" value="FAD/NAD(P)-binding domain"/>
    <property type="match status" value="1"/>
</dbReference>
<feature type="binding site" evidence="6">
    <location>
        <position position="119"/>
    </location>
    <ligand>
        <name>FAD</name>
        <dbReference type="ChEBI" id="CHEBI:57692"/>
    </ligand>
</feature>
<dbReference type="GO" id="GO:0050660">
    <property type="term" value="F:flavin adenine dinucleotide binding"/>
    <property type="evidence" value="ECO:0007669"/>
    <property type="project" value="TreeGrafter"/>
</dbReference>
<name>A0A4R8L9Z8_9BURK</name>
<dbReference type="Gene3D" id="3.50.50.60">
    <property type="entry name" value="FAD/NAD(P)-binding domain"/>
    <property type="match status" value="2"/>
</dbReference>
<feature type="domain" description="FAD/NAD(P)-binding" evidence="9">
    <location>
        <begin position="7"/>
        <end position="326"/>
    </location>
</feature>
<dbReference type="GO" id="GO:0003955">
    <property type="term" value="F:NAD(P)H dehydrogenase (quinone) activity"/>
    <property type="evidence" value="ECO:0007669"/>
    <property type="project" value="TreeGrafter"/>
</dbReference>
<protein>
    <submittedName>
        <fullName evidence="10">Pyruvate/2-oxoglutarate dehydrogenase complex dihydrolipoamide dehydrogenase (E3) component</fullName>
    </submittedName>
</protein>
<feature type="binding site" evidence="6">
    <location>
        <position position="53"/>
    </location>
    <ligand>
        <name>FAD</name>
        <dbReference type="ChEBI" id="CHEBI:57692"/>
    </ligand>
</feature>
<evidence type="ECO:0000313" key="10">
    <source>
        <dbReference type="EMBL" id="TDY39008.1"/>
    </source>
</evidence>
<feature type="binding site" evidence="6">
    <location>
        <begin position="185"/>
        <end position="192"/>
    </location>
    <ligand>
        <name>NAD(+)</name>
        <dbReference type="ChEBI" id="CHEBI:57540"/>
    </ligand>
</feature>
<feature type="binding site" evidence="6">
    <location>
        <begin position="320"/>
        <end position="323"/>
    </location>
    <ligand>
        <name>FAD</name>
        <dbReference type="ChEBI" id="CHEBI:57692"/>
    </ligand>
</feature>
<keyword evidence="11" id="KW-1185">Reference proteome</keyword>
<dbReference type="InterPro" id="IPR004099">
    <property type="entry name" value="Pyr_nucl-diS_OxRdtase_dimer"/>
</dbReference>
<keyword evidence="10" id="KW-0670">Pyruvate</keyword>
<dbReference type="SUPFAM" id="SSF55424">
    <property type="entry name" value="FAD/NAD-linked reductases, dimerisation (C-terminal) domain"/>
    <property type="match status" value="1"/>
</dbReference>
<feature type="disulfide bond" description="Redox-active" evidence="7">
    <location>
        <begin position="44"/>
        <end position="49"/>
    </location>
</feature>
<feature type="active site" description="Proton acceptor" evidence="5">
    <location>
        <position position="446"/>
    </location>
</feature>
<dbReference type="Gene3D" id="3.30.390.30">
    <property type="match status" value="1"/>
</dbReference>
<feature type="binding site" evidence="6">
    <location>
        <position position="273"/>
    </location>
    <ligand>
        <name>NAD(+)</name>
        <dbReference type="ChEBI" id="CHEBI:57540"/>
    </ligand>
</feature>
<dbReference type="FunFam" id="3.30.390.30:FF:000001">
    <property type="entry name" value="Dihydrolipoyl dehydrogenase"/>
    <property type="match status" value="1"/>
</dbReference>
<dbReference type="PRINTS" id="PR00411">
    <property type="entry name" value="PNDRDTASEI"/>
</dbReference>
<comment type="caution">
    <text evidence="10">The sequence shown here is derived from an EMBL/GenBank/DDBJ whole genome shotgun (WGS) entry which is preliminary data.</text>
</comment>
<dbReference type="Pfam" id="PF07992">
    <property type="entry name" value="Pyr_redox_2"/>
    <property type="match status" value="1"/>
</dbReference>
<evidence type="ECO:0000259" key="8">
    <source>
        <dbReference type="Pfam" id="PF02852"/>
    </source>
</evidence>
<feature type="domain" description="Pyridine nucleotide-disulphide oxidoreductase dimerisation" evidence="8">
    <location>
        <begin position="348"/>
        <end position="453"/>
    </location>
</feature>
<evidence type="ECO:0000256" key="3">
    <source>
        <dbReference type="ARBA" id="ARBA00022827"/>
    </source>
</evidence>
<reference evidence="10 11" key="1">
    <citation type="submission" date="2019-03" db="EMBL/GenBank/DDBJ databases">
        <title>Genomic Encyclopedia of Type Strains, Phase III (KMG-III): the genomes of soil and plant-associated and newly described type strains.</title>
        <authorList>
            <person name="Whitman W."/>
        </authorList>
    </citation>
    <scope>NUCLEOTIDE SEQUENCE [LARGE SCALE GENOMIC DNA]</scope>
    <source>
        <strain evidence="10 11">LMG 29544</strain>
    </source>
</reference>
<keyword evidence="4" id="KW-0560">Oxidoreductase</keyword>
<dbReference type="RefSeq" id="WP_134196522.1">
    <property type="nucleotide sequence ID" value="NZ_JBHLUW010000024.1"/>
</dbReference>
<dbReference type="PRINTS" id="PR00368">
    <property type="entry name" value="FADPNR"/>
</dbReference>
<evidence type="ECO:0000313" key="11">
    <source>
        <dbReference type="Proteomes" id="UP000295509"/>
    </source>
</evidence>
<dbReference type="PANTHER" id="PTHR43014">
    <property type="entry name" value="MERCURIC REDUCTASE"/>
    <property type="match status" value="1"/>
</dbReference>
<proteinExistence type="inferred from homology"/>
<keyword evidence="6" id="KW-0520">NAD</keyword>
<accession>A0A4R8L9Z8</accession>